<name>A0A2P2Q4M3_RHIMU</name>
<feature type="region of interest" description="Disordered" evidence="1">
    <location>
        <begin position="38"/>
        <end position="59"/>
    </location>
</feature>
<dbReference type="AlphaFoldDB" id="A0A2P2Q4M3"/>
<accession>A0A2P2Q4M3</accession>
<reference evidence="2" key="1">
    <citation type="submission" date="2018-02" db="EMBL/GenBank/DDBJ databases">
        <title>Rhizophora mucronata_Transcriptome.</title>
        <authorList>
            <person name="Meera S.P."/>
            <person name="Sreeshan A."/>
            <person name="Augustine A."/>
        </authorList>
    </citation>
    <scope>NUCLEOTIDE SEQUENCE</scope>
    <source>
        <tissue evidence="2">Leaf</tissue>
    </source>
</reference>
<evidence type="ECO:0000256" key="1">
    <source>
        <dbReference type="SAM" id="MobiDB-lite"/>
    </source>
</evidence>
<evidence type="ECO:0000313" key="2">
    <source>
        <dbReference type="EMBL" id="MBX61920.1"/>
    </source>
</evidence>
<dbReference type="EMBL" id="GGEC01081436">
    <property type="protein sequence ID" value="MBX61920.1"/>
    <property type="molecule type" value="Transcribed_RNA"/>
</dbReference>
<proteinExistence type="predicted"/>
<feature type="compositionally biased region" description="Polar residues" evidence="1">
    <location>
        <begin position="38"/>
        <end position="53"/>
    </location>
</feature>
<organism evidence="2">
    <name type="scientific">Rhizophora mucronata</name>
    <name type="common">Asiatic mangrove</name>
    <dbReference type="NCBI Taxonomy" id="61149"/>
    <lineage>
        <taxon>Eukaryota</taxon>
        <taxon>Viridiplantae</taxon>
        <taxon>Streptophyta</taxon>
        <taxon>Embryophyta</taxon>
        <taxon>Tracheophyta</taxon>
        <taxon>Spermatophyta</taxon>
        <taxon>Magnoliopsida</taxon>
        <taxon>eudicotyledons</taxon>
        <taxon>Gunneridae</taxon>
        <taxon>Pentapetalae</taxon>
        <taxon>rosids</taxon>
        <taxon>fabids</taxon>
        <taxon>Malpighiales</taxon>
        <taxon>Rhizophoraceae</taxon>
        <taxon>Rhizophora</taxon>
    </lineage>
</organism>
<protein>
    <submittedName>
        <fullName evidence="2">Uncharacterized protein</fullName>
    </submittedName>
</protein>
<sequence>MELHNSGYKHSNCDKMELHNSGYKHLNPTNANTLLLKSGHTQVGTHEPSNQDGAQIEVD</sequence>